<dbReference type="AlphaFoldDB" id="A0A2S9YYP3"/>
<protein>
    <submittedName>
        <fullName evidence="1">Uncharacterized protein</fullName>
    </submittedName>
</protein>
<name>A0A2S9YYP3_9BACT</name>
<dbReference type="RefSeq" id="WP_106087240.1">
    <property type="nucleotide sequence ID" value="NZ_PVNL01000002.1"/>
</dbReference>
<evidence type="ECO:0000313" key="1">
    <source>
        <dbReference type="EMBL" id="PRQ10179.1"/>
    </source>
</evidence>
<organism evidence="1 2">
    <name type="scientific">Enhygromyxa salina</name>
    <dbReference type="NCBI Taxonomy" id="215803"/>
    <lineage>
        <taxon>Bacteria</taxon>
        <taxon>Pseudomonadati</taxon>
        <taxon>Myxococcota</taxon>
        <taxon>Polyangia</taxon>
        <taxon>Nannocystales</taxon>
        <taxon>Nannocystaceae</taxon>
        <taxon>Enhygromyxa</taxon>
    </lineage>
</organism>
<dbReference type="OrthoDB" id="5516780at2"/>
<gene>
    <name evidence="1" type="ORF">ENSA7_01280</name>
</gene>
<proteinExistence type="predicted"/>
<comment type="caution">
    <text evidence="1">The sequence shown here is derived from an EMBL/GenBank/DDBJ whole genome shotgun (WGS) entry which is preliminary data.</text>
</comment>
<dbReference type="EMBL" id="PVNL01000002">
    <property type="protein sequence ID" value="PRQ10179.1"/>
    <property type="molecule type" value="Genomic_DNA"/>
</dbReference>
<reference evidence="1 2" key="1">
    <citation type="submission" date="2018-03" db="EMBL/GenBank/DDBJ databases">
        <title>Draft Genome Sequences of the Obligatory Marine Myxobacteria Enhygromyxa salina SWB007.</title>
        <authorList>
            <person name="Poehlein A."/>
            <person name="Moghaddam J.A."/>
            <person name="Harms H."/>
            <person name="Alanjari M."/>
            <person name="Koenig G.M."/>
            <person name="Daniel R."/>
            <person name="Schaeberle T.F."/>
        </authorList>
    </citation>
    <scope>NUCLEOTIDE SEQUENCE [LARGE SCALE GENOMIC DNA]</scope>
    <source>
        <strain evidence="1 2">SWB007</strain>
    </source>
</reference>
<evidence type="ECO:0000313" key="2">
    <source>
        <dbReference type="Proteomes" id="UP000238823"/>
    </source>
</evidence>
<accession>A0A2S9YYP3</accession>
<sequence length="121" mass="13543">MSDDRRRHCVFFTKHTEYHLRDAECVGVRDRSSGAWMLQHAALRLLALAIPEVPESEAWIGQRIHFWGRDTDVLTSPVVAVGRPRLDEVVDYVSQARAGMIFENPSGSLKSSLPAQSLAQA</sequence>
<dbReference type="Proteomes" id="UP000238823">
    <property type="component" value="Unassembled WGS sequence"/>
</dbReference>